<dbReference type="InterPro" id="IPR004087">
    <property type="entry name" value="KH_dom"/>
</dbReference>
<feature type="non-terminal residue" evidence="5">
    <location>
        <position position="131"/>
    </location>
</feature>
<evidence type="ECO:0000313" key="5">
    <source>
        <dbReference type="EMBL" id="ADC54271.1"/>
    </source>
</evidence>
<dbReference type="SMART" id="SM00322">
    <property type="entry name" value="KH"/>
    <property type="match status" value="1"/>
</dbReference>
<dbReference type="AlphaFoldDB" id="D3UA36"/>
<evidence type="ECO:0000256" key="3">
    <source>
        <dbReference type="SAM" id="MobiDB-lite"/>
    </source>
</evidence>
<keyword evidence="2" id="KW-0694">RNA-binding</keyword>
<feature type="domain" description="K Homology" evidence="4">
    <location>
        <begin position="1"/>
        <end position="64"/>
    </location>
</feature>
<reference evidence="5" key="1">
    <citation type="submission" date="2009-03" db="EMBL/GenBank/DDBJ databases">
        <title>Involvement of a novel p38 mitogen-activated protein kinase in larval settlement of the polychaete Hydroides elegans (Haswell).</title>
        <authorList>
            <person name="Wang H."/>
            <person name="Qian P.-Y."/>
        </authorList>
    </citation>
    <scope>NUCLEOTIDE SEQUENCE</scope>
</reference>
<name>D3UA36_HYDEL</name>
<dbReference type="EMBL" id="FJ823669">
    <property type="protein sequence ID" value="ADC54271.1"/>
    <property type="molecule type" value="mRNA"/>
</dbReference>
<dbReference type="Pfam" id="PF00013">
    <property type="entry name" value="KH_1"/>
    <property type="match status" value="1"/>
</dbReference>
<accession>D3UA36</accession>
<sequence>MHVDSSDVGRIIGSRGSKVRQLQDESGARIDVSRDKSGSKVPVEISGREGQVARAKELIQDILDSSDDRGPRGGRGGGGRGGEEEVMEVDSGDVGKLSADMVHVSESCKMKAVPIKCHAKGHPWFQSQSVV</sequence>
<dbReference type="SUPFAM" id="SSF54791">
    <property type="entry name" value="Eukaryotic type KH-domain (KH-domain type I)"/>
    <property type="match status" value="1"/>
</dbReference>
<dbReference type="PANTHER" id="PTHR10288">
    <property type="entry name" value="KH DOMAIN CONTAINING RNA BINDING PROTEIN"/>
    <property type="match status" value="1"/>
</dbReference>
<feature type="region of interest" description="Disordered" evidence="3">
    <location>
        <begin position="1"/>
        <end position="94"/>
    </location>
</feature>
<organism evidence="5">
    <name type="scientific">Hydroides elegans</name>
    <name type="common">Polychaete tubeworm</name>
    <dbReference type="NCBI Taxonomy" id="216498"/>
    <lineage>
        <taxon>Eukaryota</taxon>
        <taxon>Metazoa</taxon>
        <taxon>Spiralia</taxon>
        <taxon>Lophotrochozoa</taxon>
        <taxon>Annelida</taxon>
        <taxon>Polychaeta</taxon>
        <taxon>Sedentaria</taxon>
        <taxon>Canalipalpata</taxon>
        <taxon>Sabellida</taxon>
        <taxon>Serpulidae</taxon>
        <taxon>Hydroides</taxon>
    </lineage>
</organism>
<dbReference type="PROSITE" id="PS50084">
    <property type="entry name" value="KH_TYPE_1"/>
    <property type="match status" value="1"/>
</dbReference>
<keyword evidence="1" id="KW-0677">Repeat</keyword>
<evidence type="ECO:0000256" key="2">
    <source>
        <dbReference type="PROSITE-ProRule" id="PRU00117"/>
    </source>
</evidence>
<proteinExistence type="evidence at transcript level"/>
<protein>
    <submittedName>
        <fullName evidence="5">Putative tudor and KH domain containing protein</fullName>
    </submittedName>
</protein>
<dbReference type="InterPro" id="IPR036612">
    <property type="entry name" value="KH_dom_type_1_sf"/>
</dbReference>
<dbReference type="Gene3D" id="3.30.1370.10">
    <property type="entry name" value="K Homology domain, type 1"/>
    <property type="match status" value="1"/>
</dbReference>
<evidence type="ECO:0000259" key="4">
    <source>
        <dbReference type="SMART" id="SM00322"/>
    </source>
</evidence>
<dbReference type="InterPro" id="IPR004088">
    <property type="entry name" value="KH_dom_type_1"/>
</dbReference>
<dbReference type="GO" id="GO:0003723">
    <property type="term" value="F:RNA binding"/>
    <property type="evidence" value="ECO:0007669"/>
    <property type="project" value="UniProtKB-UniRule"/>
</dbReference>
<dbReference type="CDD" id="cd00105">
    <property type="entry name" value="KH-I"/>
    <property type="match status" value="1"/>
</dbReference>
<feature type="compositionally biased region" description="Basic and acidic residues" evidence="3">
    <location>
        <begin position="21"/>
        <end position="38"/>
    </location>
</feature>
<evidence type="ECO:0000256" key="1">
    <source>
        <dbReference type="ARBA" id="ARBA00022737"/>
    </source>
</evidence>